<dbReference type="GO" id="GO:0008168">
    <property type="term" value="F:methyltransferase activity"/>
    <property type="evidence" value="ECO:0007669"/>
    <property type="project" value="UniProtKB-KW"/>
</dbReference>
<keyword evidence="4 5" id="KW-0472">Membrane</keyword>
<accession>A0A7W7SH30</accession>
<dbReference type="Proteomes" id="UP000573327">
    <property type="component" value="Unassembled WGS sequence"/>
</dbReference>
<dbReference type="Gene3D" id="1.20.120.1630">
    <property type="match status" value="1"/>
</dbReference>
<evidence type="ECO:0000256" key="1">
    <source>
        <dbReference type="ARBA" id="ARBA00004127"/>
    </source>
</evidence>
<feature type="transmembrane region" description="Helical" evidence="5">
    <location>
        <begin position="6"/>
        <end position="29"/>
    </location>
</feature>
<organism evidence="6 7">
    <name type="scientific">Kitasatospora gansuensis</name>
    <dbReference type="NCBI Taxonomy" id="258050"/>
    <lineage>
        <taxon>Bacteria</taxon>
        <taxon>Bacillati</taxon>
        <taxon>Actinomycetota</taxon>
        <taxon>Actinomycetes</taxon>
        <taxon>Kitasatosporales</taxon>
        <taxon>Streptomycetaceae</taxon>
        <taxon>Kitasatospora</taxon>
    </lineage>
</organism>
<keyword evidence="6" id="KW-0489">Methyltransferase</keyword>
<feature type="transmembrane region" description="Helical" evidence="5">
    <location>
        <begin position="382"/>
        <end position="404"/>
    </location>
</feature>
<dbReference type="EMBL" id="JACHJR010000001">
    <property type="protein sequence ID" value="MBB4949211.1"/>
    <property type="molecule type" value="Genomic_DNA"/>
</dbReference>
<evidence type="ECO:0000256" key="4">
    <source>
        <dbReference type="ARBA" id="ARBA00023136"/>
    </source>
</evidence>
<feature type="transmembrane region" description="Helical" evidence="5">
    <location>
        <begin position="70"/>
        <end position="91"/>
    </location>
</feature>
<sequence>MTTVDTGPALIRAACLFGPLLAVVLAAAVRRPSRAGIAAAIVGGAWQLALLPAVNLLAGQLGWWSFQTEGGTVAGLPVDLLLGWVLLWGVLPPLAADRLPWPLTAALLGWLDLAAMPLLDPVVRLGGHWLTGESVAIALCLLPGLLLARWTARAERLRLRAAGQVLLAALLMLALPVVAAGARLPHGAALSSGLQVLAVPMLLGVAAVREFVVRGGGTPLPYDPPHRLVTSGPYAYVRNPIQVSLVLCHLVLAAFTCNAWLLLAAGVSLAYSAGLAAWHEGAELGLRYGPAWAEYTAGVRSWLPRLRPWPGTAPAEIHVAQTCGVCSGVGRWIIARSPVALTVRPAEEHPAGLRRITYESADGLERAEGVAALGRALQHFHLGWALLGWVLLIPGLAWFAQLVADATAGGPRELRAPAGR</sequence>
<feature type="transmembrane region" description="Helical" evidence="5">
    <location>
        <begin position="246"/>
        <end position="271"/>
    </location>
</feature>
<keyword evidence="2 5" id="KW-0812">Transmembrane</keyword>
<feature type="transmembrane region" description="Helical" evidence="5">
    <location>
        <begin position="135"/>
        <end position="152"/>
    </location>
</feature>
<dbReference type="GO" id="GO:0012505">
    <property type="term" value="C:endomembrane system"/>
    <property type="evidence" value="ECO:0007669"/>
    <property type="project" value="UniProtKB-SubCell"/>
</dbReference>
<feature type="transmembrane region" description="Helical" evidence="5">
    <location>
        <begin position="36"/>
        <end position="58"/>
    </location>
</feature>
<dbReference type="InterPro" id="IPR007318">
    <property type="entry name" value="Phopholipid_MeTrfase"/>
</dbReference>
<name>A0A7W7SH30_9ACTN</name>
<keyword evidence="6" id="KW-0808">Transferase</keyword>
<evidence type="ECO:0000256" key="3">
    <source>
        <dbReference type="ARBA" id="ARBA00022989"/>
    </source>
</evidence>
<dbReference type="GO" id="GO:0032259">
    <property type="term" value="P:methylation"/>
    <property type="evidence" value="ECO:0007669"/>
    <property type="project" value="UniProtKB-KW"/>
</dbReference>
<protein>
    <submittedName>
        <fullName evidence="6">Protein-S-isoprenylcysteine O-methyltransferase Ste14</fullName>
    </submittedName>
</protein>
<reference evidence="6 7" key="1">
    <citation type="submission" date="2020-08" db="EMBL/GenBank/DDBJ databases">
        <title>Sequencing the genomes of 1000 actinobacteria strains.</title>
        <authorList>
            <person name="Klenk H.-P."/>
        </authorList>
    </citation>
    <scope>NUCLEOTIDE SEQUENCE [LARGE SCALE GENOMIC DNA]</scope>
    <source>
        <strain evidence="6 7">DSM 44786</strain>
    </source>
</reference>
<dbReference type="AlphaFoldDB" id="A0A7W7SH30"/>
<comment type="subcellular location">
    <subcellularLocation>
        <location evidence="1">Endomembrane system</location>
        <topology evidence="1">Multi-pass membrane protein</topology>
    </subcellularLocation>
</comment>
<gene>
    <name evidence="6" type="ORF">F4556_004746</name>
</gene>
<evidence type="ECO:0000256" key="5">
    <source>
        <dbReference type="SAM" id="Phobius"/>
    </source>
</evidence>
<proteinExistence type="predicted"/>
<evidence type="ECO:0000313" key="7">
    <source>
        <dbReference type="Proteomes" id="UP000573327"/>
    </source>
</evidence>
<evidence type="ECO:0000256" key="2">
    <source>
        <dbReference type="ARBA" id="ARBA00022692"/>
    </source>
</evidence>
<keyword evidence="7" id="KW-1185">Reference proteome</keyword>
<evidence type="ECO:0000313" key="6">
    <source>
        <dbReference type="EMBL" id="MBB4949211.1"/>
    </source>
</evidence>
<dbReference type="Pfam" id="PF04191">
    <property type="entry name" value="PEMT"/>
    <property type="match status" value="1"/>
</dbReference>
<dbReference type="RefSeq" id="WP_184919371.1">
    <property type="nucleotide sequence ID" value="NZ_JACHJR010000001.1"/>
</dbReference>
<feature type="transmembrane region" description="Helical" evidence="5">
    <location>
        <begin position="103"/>
        <end position="123"/>
    </location>
</feature>
<comment type="caution">
    <text evidence="6">The sequence shown here is derived from an EMBL/GenBank/DDBJ whole genome shotgun (WGS) entry which is preliminary data.</text>
</comment>
<keyword evidence="3 5" id="KW-1133">Transmembrane helix</keyword>
<feature type="transmembrane region" description="Helical" evidence="5">
    <location>
        <begin position="164"/>
        <end position="182"/>
    </location>
</feature>